<evidence type="ECO:0000313" key="2">
    <source>
        <dbReference type="EMBL" id="SDM85711.1"/>
    </source>
</evidence>
<protein>
    <submittedName>
        <fullName evidence="2">Uncharacterized protein, pyridoxamine 5'-phosphate oxidase (PNPOx-like) family</fullName>
    </submittedName>
</protein>
<organism evidence="2 3">
    <name type="scientific">Acetanaerobacterium elongatum</name>
    <dbReference type="NCBI Taxonomy" id="258515"/>
    <lineage>
        <taxon>Bacteria</taxon>
        <taxon>Bacillati</taxon>
        <taxon>Bacillota</taxon>
        <taxon>Clostridia</taxon>
        <taxon>Eubacteriales</taxon>
        <taxon>Oscillospiraceae</taxon>
        <taxon>Acetanaerobacterium</taxon>
    </lineage>
</organism>
<dbReference type="InterPro" id="IPR012349">
    <property type="entry name" value="Split_barrel_FMN-bd"/>
</dbReference>
<keyword evidence="3" id="KW-1185">Reference proteome</keyword>
<reference evidence="2 3" key="1">
    <citation type="submission" date="2016-10" db="EMBL/GenBank/DDBJ databases">
        <authorList>
            <person name="de Groot N.N."/>
        </authorList>
    </citation>
    <scope>NUCLEOTIDE SEQUENCE [LARGE SCALE GENOMIC DNA]</scope>
    <source>
        <strain evidence="2 3">CGMCC 1.5012</strain>
    </source>
</reference>
<dbReference type="OrthoDB" id="9792542at2"/>
<evidence type="ECO:0000313" key="3">
    <source>
        <dbReference type="Proteomes" id="UP000199182"/>
    </source>
</evidence>
<dbReference type="EMBL" id="FNID01000006">
    <property type="protein sequence ID" value="SDM85711.1"/>
    <property type="molecule type" value="Genomic_DNA"/>
</dbReference>
<dbReference type="Pfam" id="PF01243">
    <property type="entry name" value="PNPOx_N"/>
    <property type="match status" value="1"/>
</dbReference>
<dbReference type="STRING" id="258515.SAMN05192585_10660"/>
<dbReference type="InterPro" id="IPR011576">
    <property type="entry name" value="Pyridox_Oxase_N"/>
</dbReference>
<proteinExistence type="predicted"/>
<name>A0A1G9WND9_9FIRM</name>
<dbReference type="SUPFAM" id="SSF50475">
    <property type="entry name" value="FMN-binding split barrel"/>
    <property type="match status" value="1"/>
</dbReference>
<accession>A0A1G9WND9</accession>
<dbReference type="AlphaFoldDB" id="A0A1G9WND9"/>
<dbReference type="RefSeq" id="WP_092638405.1">
    <property type="nucleotide sequence ID" value="NZ_FNID01000006.1"/>
</dbReference>
<feature type="domain" description="Pyridoxamine 5'-phosphate oxidase N-terminal" evidence="1">
    <location>
        <begin position="5"/>
        <end position="90"/>
    </location>
</feature>
<dbReference type="Proteomes" id="UP000199182">
    <property type="component" value="Unassembled WGS sequence"/>
</dbReference>
<evidence type="ECO:0000259" key="1">
    <source>
        <dbReference type="Pfam" id="PF01243"/>
    </source>
</evidence>
<dbReference type="Gene3D" id="2.30.110.10">
    <property type="entry name" value="Electron Transport, Fmn-binding Protein, Chain A"/>
    <property type="match status" value="1"/>
</dbReference>
<gene>
    <name evidence="2" type="ORF">SAMN05192585_10660</name>
</gene>
<sequence length="139" mass="15839">MTRNEIFEAITKHPSFYLATVEDDQPRVRGMLLFKADENGIIFHTSSKKDLFKQIMANPKAELCFACGAVQIRISGTLELVKDAGLNEEIFNHPTRAFLQPWRSNPGFLETFSVFRLKSGTAVTWTMENNFAPKEKIQL</sequence>